<dbReference type="Pfam" id="PF08310">
    <property type="entry name" value="LGFP"/>
    <property type="match status" value="1"/>
</dbReference>
<evidence type="ECO:0000313" key="3">
    <source>
        <dbReference type="Proteomes" id="UP000011666"/>
    </source>
</evidence>
<dbReference type="eggNOG" id="COG5479">
    <property type="taxonomic scope" value="Bacteria"/>
</dbReference>
<protein>
    <recommendedName>
        <fullName evidence="1">Sporulation stage II protein D amidase enhancer LytB N-terminal domain-containing protein</fullName>
    </recommendedName>
</protein>
<gene>
    <name evidence="2" type="ORF">GS4_45_00360</name>
</gene>
<dbReference type="Pfam" id="PF08486">
    <property type="entry name" value="SpoIID"/>
    <property type="match status" value="1"/>
</dbReference>
<keyword evidence="3" id="KW-1185">Reference proteome</keyword>
<accession>M0QQM2</accession>
<sequence length="506" mass="51250">MAARRPQQVKTRTLSFAALGLAPALLVGGLIVVGDRSTTSPEVELSVGSQVTLIGHGHGHGRGMGQWGAFGYARKGWSATQILRHYYGGTTAGKVDRPEISVALTGKNSVNVHADAGMRVGGQTVAPGQAVSLSGTTATITSGCGGGAVRSVPAPQPFVEALNAGPNRPAGEFLKFCGSNAAYRGAIGFDGGRVVNKLHVDDYVKGVIAKESLPQWADSGGAEALKAQAVAARTYALAAIAGGKKIDDTQNSQVYGGVGGEDRRTNIAADATAGQILLQGGQPAFTEFSASTGGYTAGGRFPAVVDEGDTVSPNHNWTATVSSARVGSAFGVGALRSLEVVEANGLGPENGRSIKVRAVGSGGTKEVSGEDARKLLQLKSAWFAVQGQTTKPKIVTPPTGPSGSGLGSLTDLVARIPGGTELLSLATSALNGKFDQLGGSSGPLGQVLGIPTLTPDAAGVMQIFQRGIMYFSPATGAHALVGTGLADYLAKGGQPVVGFPRADALR</sequence>
<dbReference type="AlphaFoldDB" id="M0QQM2"/>
<evidence type="ECO:0000259" key="1">
    <source>
        <dbReference type="Pfam" id="PF08486"/>
    </source>
</evidence>
<dbReference type="NCBIfam" id="TIGR02669">
    <property type="entry name" value="SpoIID_LytB"/>
    <property type="match status" value="1"/>
</dbReference>
<dbReference type="InterPro" id="IPR013693">
    <property type="entry name" value="SpoIID/LytB_N"/>
</dbReference>
<feature type="domain" description="Sporulation stage II protein D amidase enhancer LytB N-terminal" evidence="1">
    <location>
        <begin position="193"/>
        <end position="277"/>
    </location>
</feature>
<comment type="caution">
    <text evidence="2">The sequence shown here is derived from an EMBL/GenBank/DDBJ whole genome shotgun (WGS) entry which is preliminary data.</text>
</comment>
<dbReference type="Proteomes" id="UP000011666">
    <property type="component" value="Unassembled WGS sequence"/>
</dbReference>
<organism evidence="2 3">
    <name type="scientific">Gordonia soli NBRC 108243</name>
    <dbReference type="NCBI Taxonomy" id="1223545"/>
    <lineage>
        <taxon>Bacteria</taxon>
        <taxon>Bacillati</taxon>
        <taxon>Actinomycetota</taxon>
        <taxon>Actinomycetes</taxon>
        <taxon>Mycobacteriales</taxon>
        <taxon>Gordoniaceae</taxon>
        <taxon>Gordonia</taxon>
    </lineage>
</organism>
<reference evidence="2 3" key="1">
    <citation type="submission" date="2013-01" db="EMBL/GenBank/DDBJ databases">
        <title>Whole genome shotgun sequence of Gordonia soli NBRC 108243.</title>
        <authorList>
            <person name="Isaki-Nakamura S."/>
            <person name="Hosoyama A."/>
            <person name="Tsuchikane K."/>
            <person name="Ando Y."/>
            <person name="Baba S."/>
            <person name="Ohji S."/>
            <person name="Hamada M."/>
            <person name="Tamura T."/>
            <person name="Yamazoe A."/>
            <person name="Yamazaki S."/>
            <person name="Fujita N."/>
        </authorList>
    </citation>
    <scope>NUCLEOTIDE SEQUENCE [LARGE SCALE GENOMIC DNA]</scope>
    <source>
        <strain evidence="2 3">NBRC 108243</strain>
    </source>
</reference>
<dbReference type="RefSeq" id="WP_007625514.1">
    <property type="nucleotide sequence ID" value="NZ_BANX01000045.1"/>
</dbReference>
<dbReference type="eggNOG" id="COG2385">
    <property type="taxonomic scope" value="Bacteria"/>
</dbReference>
<dbReference type="InterPro" id="IPR013486">
    <property type="entry name" value="SpoIID/LytB"/>
</dbReference>
<dbReference type="InterPro" id="IPR013207">
    <property type="entry name" value="LGFP"/>
</dbReference>
<dbReference type="STRING" id="1223545.GS4_45_00360"/>
<dbReference type="GO" id="GO:0030435">
    <property type="term" value="P:sporulation resulting in formation of a cellular spore"/>
    <property type="evidence" value="ECO:0007669"/>
    <property type="project" value="InterPro"/>
</dbReference>
<evidence type="ECO:0000313" key="2">
    <source>
        <dbReference type="EMBL" id="GAC70980.1"/>
    </source>
</evidence>
<name>M0QQM2_9ACTN</name>
<proteinExistence type="predicted"/>
<dbReference type="EMBL" id="BANX01000045">
    <property type="protein sequence ID" value="GAC70980.1"/>
    <property type="molecule type" value="Genomic_DNA"/>
</dbReference>